<dbReference type="InterPro" id="IPR000073">
    <property type="entry name" value="AB_hydrolase_1"/>
</dbReference>
<dbReference type="SUPFAM" id="SSF53474">
    <property type="entry name" value="alpha/beta-Hydrolases"/>
    <property type="match status" value="1"/>
</dbReference>
<feature type="domain" description="Peptidase S33 tripeptidyl aminopeptidase-like C-terminal" evidence="6">
    <location>
        <begin position="379"/>
        <end position="478"/>
    </location>
</feature>
<evidence type="ECO:0000256" key="4">
    <source>
        <dbReference type="SAM" id="SignalP"/>
    </source>
</evidence>
<keyword evidence="8" id="KW-1185">Reference proteome</keyword>
<name>A0A344L0I9_9PSEU</name>
<evidence type="ECO:0000256" key="3">
    <source>
        <dbReference type="SAM" id="MobiDB-lite"/>
    </source>
</evidence>
<feature type="region of interest" description="Disordered" evidence="3">
    <location>
        <begin position="477"/>
        <end position="503"/>
    </location>
</feature>
<dbReference type="Pfam" id="PF08386">
    <property type="entry name" value="Abhydrolase_4"/>
    <property type="match status" value="1"/>
</dbReference>
<dbReference type="Pfam" id="PF00561">
    <property type="entry name" value="Abhydrolase_1"/>
    <property type="match status" value="1"/>
</dbReference>
<feature type="domain" description="AB hydrolase-1" evidence="5">
    <location>
        <begin position="83"/>
        <end position="240"/>
    </location>
</feature>
<protein>
    <submittedName>
        <fullName evidence="7">Transporter</fullName>
    </submittedName>
</protein>
<dbReference type="GO" id="GO:0016787">
    <property type="term" value="F:hydrolase activity"/>
    <property type="evidence" value="ECO:0007669"/>
    <property type="project" value="UniProtKB-KW"/>
</dbReference>
<feature type="chain" id="PRO_5016584242" evidence="4">
    <location>
        <begin position="31"/>
        <end position="503"/>
    </location>
</feature>
<organism evidence="7 8">
    <name type="scientific">Amycolatopsis albispora</name>
    <dbReference type="NCBI Taxonomy" id="1804986"/>
    <lineage>
        <taxon>Bacteria</taxon>
        <taxon>Bacillati</taxon>
        <taxon>Actinomycetota</taxon>
        <taxon>Actinomycetes</taxon>
        <taxon>Pseudonocardiales</taxon>
        <taxon>Pseudonocardiaceae</taxon>
        <taxon>Amycolatopsis</taxon>
    </lineage>
</organism>
<dbReference type="EMBL" id="CP015163">
    <property type="protein sequence ID" value="AXB41563.1"/>
    <property type="molecule type" value="Genomic_DNA"/>
</dbReference>
<dbReference type="KEGG" id="aab:A4R43_02700"/>
<comment type="similarity">
    <text evidence="1">Belongs to the peptidase S33 family.</text>
</comment>
<evidence type="ECO:0000259" key="6">
    <source>
        <dbReference type="Pfam" id="PF08386"/>
    </source>
</evidence>
<dbReference type="AlphaFoldDB" id="A0A344L0I9"/>
<dbReference type="InterPro" id="IPR051601">
    <property type="entry name" value="Serine_prot/Carboxylest_S33"/>
</dbReference>
<evidence type="ECO:0000259" key="5">
    <source>
        <dbReference type="Pfam" id="PF00561"/>
    </source>
</evidence>
<dbReference type="Proteomes" id="UP000250434">
    <property type="component" value="Chromosome"/>
</dbReference>
<keyword evidence="4" id="KW-0732">Signal</keyword>
<proteinExistence type="inferred from homology"/>
<dbReference type="PANTHER" id="PTHR43248">
    <property type="entry name" value="2-SUCCINYL-6-HYDROXY-2,4-CYCLOHEXADIENE-1-CARBOXYLATE SYNTHASE"/>
    <property type="match status" value="1"/>
</dbReference>
<sequence length="503" mass="54122">MRSVRRSLIGGVTGVLIAAGAVAVPATASAAQAIDWQPCPGGKGAQCATIEVPLDWSRPDGAKTKIGLAKRPAKDQANRIGSILVDPGGPGGSGVSMVANGDPFTEAVTARFDVVGFDPRGINTSQQLLCDETLSQQALDARRPTSQAEFDNLVSLNKQLMDSCRQHSGDLIDHVDNLHTARDMDAIRAALGEEKLNYVGYSYGSLMGQQYAELFPHRIRAMVNDGNMDHSLRTAWDFMRTETEPVEVGFEEFAKWCDTTETCALHGQGTAKTYGELKKRAKEGTLTNPATGQPVDFYALSQRAFAVTRPTMWGNLATELKALKDGTGTPSPVSLEAAAAINNPYPPIWCSDWRYPVKNFAEYKKLRTKLSAKFPNVEWSPYVDHALTCAGDPLKTTNPQQPLKIKGAPPLVMVGNVHDPATVYEWNKTAAKQSGSHLITYEGWGHTAYGNDGPSPCVNEAVDAYLLDLTVPPKGLSCPAMEKPGSSSAAKAPHPRSPGPYQG</sequence>
<evidence type="ECO:0000313" key="8">
    <source>
        <dbReference type="Proteomes" id="UP000250434"/>
    </source>
</evidence>
<dbReference type="PROSITE" id="PS51318">
    <property type="entry name" value="TAT"/>
    <property type="match status" value="1"/>
</dbReference>
<dbReference type="Gene3D" id="3.40.50.1820">
    <property type="entry name" value="alpha/beta hydrolase"/>
    <property type="match status" value="1"/>
</dbReference>
<evidence type="ECO:0000313" key="7">
    <source>
        <dbReference type="EMBL" id="AXB41563.1"/>
    </source>
</evidence>
<dbReference type="InterPro" id="IPR013595">
    <property type="entry name" value="Pept_S33_TAP-like_C"/>
</dbReference>
<dbReference type="PANTHER" id="PTHR43248:SF30">
    <property type="entry name" value="AB HYDROLASE-1 DOMAIN-CONTAINING PROTEIN"/>
    <property type="match status" value="1"/>
</dbReference>
<feature type="signal peptide" evidence="4">
    <location>
        <begin position="1"/>
        <end position="30"/>
    </location>
</feature>
<gene>
    <name evidence="7" type="ORF">A4R43_02700</name>
</gene>
<accession>A0A344L0I9</accession>
<dbReference type="InterPro" id="IPR029058">
    <property type="entry name" value="AB_hydrolase_fold"/>
</dbReference>
<evidence type="ECO:0000256" key="1">
    <source>
        <dbReference type="ARBA" id="ARBA00010088"/>
    </source>
</evidence>
<dbReference type="InterPro" id="IPR006311">
    <property type="entry name" value="TAT_signal"/>
</dbReference>
<reference evidence="7 8" key="1">
    <citation type="submission" date="2016-04" db="EMBL/GenBank/DDBJ databases">
        <title>Complete genome sequence and analysis of deep-sea sediment isolate, Amycolatopsis sp. WP1.</title>
        <authorList>
            <person name="Wang H."/>
            <person name="Chen S."/>
            <person name="Wu Q."/>
        </authorList>
    </citation>
    <scope>NUCLEOTIDE SEQUENCE [LARGE SCALE GENOMIC DNA]</scope>
    <source>
        <strain evidence="7 8">WP1</strain>
    </source>
</reference>
<keyword evidence="2" id="KW-0378">Hydrolase</keyword>
<evidence type="ECO:0000256" key="2">
    <source>
        <dbReference type="ARBA" id="ARBA00022801"/>
    </source>
</evidence>